<name>A0A7C9VUH5_9PSEU</name>
<dbReference type="Proteomes" id="UP000481360">
    <property type="component" value="Unassembled WGS sequence"/>
</dbReference>
<protein>
    <submittedName>
        <fullName evidence="1">Uncharacterized protein</fullName>
    </submittedName>
</protein>
<dbReference type="RefSeq" id="WP_166050417.1">
    <property type="nucleotide sequence ID" value="NZ_JAAMPJ010000008.1"/>
</dbReference>
<evidence type="ECO:0000313" key="1">
    <source>
        <dbReference type="EMBL" id="NGY62695.1"/>
    </source>
</evidence>
<dbReference type="EMBL" id="JAAMPJ010000008">
    <property type="protein sequence ID" value="NGY62695.1"/>
    <property type="molecule type" value="Genomic_DNA"/>
</dbReference>
<comment type="caution">
    <text evidence="1">The sequence shown here is derived from an EMBL/GenBank/DDBJ whole genome shotgun (WGS) entry which is preliminary data.</text>
</comment>
<proteinExistence type="predicted"/>
<reference evidence="1 2" key="1">
    <citation type="submission" date="2020-03" db="EMBL/GenBank/DDBJ databases">
        <title>Isolation and identification of active actinomycetes.</title>
        <authorList>
            <person name="Sun X."/>
        </authorList>
    </citation>
    <scope>NUCLEOTIDE SEQUENCE [LARGE SCALE GENOMIC DNA]</scope>
    <source>
        <strain evidence="1 2">NEAU-D13</strain>
    </source>
</reference>
<dbReference type="AlphaFoldDB" id="A0A7C9VUH5"/>
<sequence>MLVVRVHGRHEEMFVPGLFRGQWKRLDPVYRTWFVNVAITDEHAKRLRDRDA</sequence>
<keyword evidence="2" id="KW-1185">Reference proteome</keyword>
<gene>
    <name evidence="1" type="ORF">G7043_27635</name>
</gene>
<accession>A0A7C9VUH5</accession>
<evidence type="ECO:0000313" key="2">
    <source>
        <dbReference type="Proteomes" id="UP000481360"/>
    </source>
</evidence>
<organism evidence="1 2">
    <name type="scientific">Lentzea alba</name>
    <dbReference type="NCBI Taxonomy" id="2714351"/>
    <lineage>
        <taxon>Bacteria</taxon>
        <taxon>Bacillati</taxon>
        <taxon>Actinomycetota</taxon>
        <taxon>Actinomycetes</taxon>
        <taxon>Pseudonocardiales</taxon>
        <taxon>Pseudonocardiaceae</taxon>
        <taxon>Lentzea</taxon>
    </lineage>
</organism>